<dbReference type="RefSeq" id="WP_079570525.1">
    <property type="nucleotide sequence ID" value="NZ_LT670818.1"/>
</dbReference>
<proteinExistence type="predicted"/>
<dbReference type="OrthoDB" id="8252290at2"/>
<evidence type="ECO:0000313" key="1">
    <source>
        <dbReference type="EMBL" id="SHH42504.1"/>
    </source>
</evidence>
<accession>A0A1M5SVF4</accession>
<dbReference type="AlphaFoldDB" id="A0A1M5SVF4"/>
<dbReference type="Proteomes" id="UP000190675">
    <property type="component" value="Chromosome I"/>
</dbReference>
<organism evidence="1 2">
    <name type="scientific">Bradyrhizobium erythrophlei</name>
    <dbReference type="NCBI Taxonomy" id="1437360"/>
    <lineage>
        <taxon>Bacteria</taxon>
        <taxon>Pseudomonadati</taxon>
        <taxon>Pseudomonadota</taxon>
        <taxon>Alphaproteobacteria</taxon>
        <taxon>Hyphomicrobiales</taxon>
        <taxon>Nitrobacteraceae</taxon>
        <taxon>Bradyrhizobium</taxon>
    </lineage>
</organism>
<name>A0A1M5SVF4_9BRAD</name>
<gene>
    <name evidence="1" type="ORF">SAMN05444169_7402</name>
</gene>
<evidence type="ECO:0000313" key="2">
    <source>
        <dbReference type="Proteomes" id="UP000190675"/>
    </source>
</evidence>
<dbReference type="EMBL" id="LT670818">
    <property type="protein sequence ID" value="SHH42504.1"/>
    <property type="molecule type" value="Genomic_DNA"/>
</dbReference>
<protein>
    <submittedName>
        <fullName evidence="1">Uncharacterized protein</fullName>
    </submittedName>
</protein>
<reference evidence="1 2" key="1">
    <citation type="submission" date="2016-11" db="EMBL/GenBank/DDBJ databases">
        <authorList>
            <person name="Jaros S."/>
            <person name="Januszkiewicz K."/>
            <person name="Wedrychowicz H."/>
        </authorList>
    </citation>
    <scope>NUCLEOTIDE SEQUENCE [LARGE SCALE GENOMIC DNA]</scope>
    <source>
        <strain evidence="1 2">GAS242</strain>
    </source>
</reference>
<sequence>MAHMQISPETSSTWLLQAKDFLVEARRLKPGAARNDLRQVAKILREIAKVEGLSAGENLIGAKGSAISSPAKRL</sequence>